<dbReference type="RefSeq" id="WP_248907075.1">
    <property type="nucleotide sequence ID" value="NZ_CP109979.1"/>
</dbReference>
<dbReference type="EMBL" id="JBHTAX010000001">
    <property type="protein sequence ID" value="MFC7190333.1"/>
    <property type="molecule type" value="Genomic_DNA"/>
</dbReference>
<dbReference type="Gene3D" id="1.10.10.10">
    <property type="entry name" value="Winged helix-like DNA-binding domain superfamily/Winged helix DNA-binding domain"/>
    <property type="match status" value="1"/>
</dbReference>
<dbReference type="InterPro" id="IPR036390">
    <property type="entry name" value="WH_DNA-bd_sf"/>
</dbReference>
<dbReference type="Pfam" id="PF03551">
    <property type="entry name" value="PadR"/>
    <property type="match status" value="1"/>
</dbReference>
<evidence type="ECO:0000313" key="2">
    <source>
        <dbReference type="EMBL" id="MFC7190333.1"/>
    </source>
</evidence>
<keyword evidence="3" id="KW-1185">Reference proteome</keyword>
<accession>A0ABD5YM95</accession>
<dbReference type="SUPFAM" id="SSF46785">
    <property type="entry name" value="Winged helix' DNA-binding domain"/>
    <property type="match status" value="1"/>
</dbReference>
<comment type="caution">
    <text evidence="2">The sequence shown here is derived from an EMBL/GenBank/DDBJ whole genome shotgun (WGS) entry which is preliminary data.</text>
</comment>
<dbReference type="AlphaFoldDB" id="A0ABD5YM95"/>
<evidence type="ECO:0000259" key="1">
    <source>
        <dbReference type="Pfam" id="PF03551"/>
    </source>
</evidence>
<dbReference type="InterPro" id="IPR005149">
    <property type="entry name" value="Tscrpt_reg_PadR_N"/>
</dbReference>
<proteinExistence type="predicted"/>
<dbReference type="InterPro" id="IPR036388">
    <property type="entry name" value="WH-like_DNA-bd_sf"/>
</dbReference>
<organism evidence="2 3">
    <name type="scientific">Halocatena marina</name>
    <dbReference type="NCBI Taxonomy" id="2934937"/>
    <lineage>
        <taxon>Archaea</taxon>
        <taxon>Methanobacteriati</taxon>
        <taxon>Methanobacteriota</taxon>
        <taxon>Stenosarchaea group</taxon>
        <taxon>Halobacteria</taxon>
        <taxon>Halobacteriales</taxon>
        <taxon>Natronomonadaceae</taxon>
        <taxon>Halocatena</taxon>
    </lineage>
</organism>
<dbReference type="GeneID" id="76199931"/>
<evidence type="ECO:0000313" key="3">
    <source>
        <dbReference type="Proteomes" id="UP001596417"/>
    </source>
</evidence>
<dbReference type="Proteomes" id="UP001596417">
    <property type="component" value="Unassembled WGS sequence"/>
</dbReference>
<name>A0ABD5YM95_9EURY</name>
<feature type="domain" description="Transcription regulator PadR N-terminal" evidence="1">
    <location>
        <begin position="18"/>
        <end position="81"/>
    </location>
</feature>
<gene>
    <name evidence="2" type="ORF">ACFQL7_11025</name>
</gene>
<reference evidence="2 3" key="1">
    <citation type="journal article" date="2019" name="Int. J. Syst. Evol. Microbiol.">
        <title>The Global Catalogue of Microorganisms (GCM) 10K type strain sequencing project: providing services to taxonomists for standard genome sequencing and annotation.</title>
        <authorList>
            <consortium name="The Broad Institute Genomics Platform"/>
            <consortium name="The Broad Institute Genome Sequencing Center for Infectious Disease"/>
            <person name="Wu L."/>
            <person name="Ma J."/>
        </authorList>
    </citation>
    <scope>NUCLEOTIDE SEQUENCE [LARGE SCALE GENOMIC DNA]</scope>
    <source>
        <strain evidence="2 3">RDMS1</strain>
    </source>
</reference>
<sequence>MNDLTAFQRDLLVVIAGIGEEHPHGLAIKEALDKYYDSPIQHGHLYPNLDALADRGFIEKGKLDKRSNYYALTDGGWEELTNRYQWVGQQIEQHMSEAPMN</sequence>
<protein>
    <submittedName>
        <fullName evidence="2">Helix-turn-helix transcriptional regulator</fullName>
    </submittedName>
</protein>